<evidence type="ECO:0000259" key="3">
    <source>
        <dbReference type="Pfam" id="PF08401"/>
    </source>
</evidence>
<keyword evidence="6" id="KW-1185">Reference proteome</keyword>
<protein>
    <recommendedName>
        <fullName evidence="7">Polyvalent protein metallopeptidase domain-containing protein</fullName>
    </recommendedName>
</protein>
<feature type="coiled-coil region" evidence="1">
    <location>
        <begin position="445"/>
        <end position="472"/>
    </location>
</feature>
<accession>H1PYH5</accession>
<comment type="caution">
    <text evidence="5">The sequence shown here is derived from an EMBL/GenBank/DDBJ whole genome shotgun (WGS) entry which is preliminary data.</text>
</comment>
<dbReference type="Proteomes" id="UP000003233">
    <property type="component" value="Unassembled WGS sequence"/>
</dbReference>
<reference evidence="5 6" key="1">
    <citation type="submission" date="2012-07" db="EMBL/GenBank/DDBJ databases">
        <title>The Genome Sequence of Fusobacterium ulcerans 12_1B.</title>
        <authorList>
            <consortium name="The Broad Institute Genome Sequencing Platform"/>
            <person name="Earl A."/>
            <person name="Ward D."/>
            <person name="Feldgarden M."/>
            <person name="Gevers D."/>
            <person name="Strauss J."/>
            <person name="Ambrose C.E."/>
            <person name="Allen-Vercoe E."/>
            <person name="Walker B."/>
            <person name="Young S.K."/>
            <person name="Zeng Q."/>
            <person name="Gargeya S."/>
            <person name="Fitzgerald M."/>
            <person name="Haas B."/>
            <person name="Abouelleil A."/>
            <person name="Alvarado L."/>
            <person name="Arachchi H.M."/>
            <person name="Berlin A.M."/>
            <person name="Chapman S.B."/>
            <person name="Goldberg J."/>
            <person name="Griggs A."/>
            <person name="Gujja S."/>
            <person name="Hansen M."/>
            <person name="Howarth C."/>
            <person name="Imamovic A."/>
            <person name="Larimer J."/>
            <person name="McCowen C."/>
            <person name="Montmayeur A."/>
            <person name="Murphy C."/>
            <person name="Neiman D."/>
            <person name="Pearson M."/>
            <person name="Priest M."/>
            <person name="Roberts A."/>
            <person name="Saif S."/>
            <person name="Shea T."/>
            <person name="Sisk P."/>
            <person name="Sykes S."/>
            <person name="Wortman J."/>
            <person name="Nusbaum C."/>
            <person name="Birren B."/>
        </authorList>
    </citation>
    <scope>NUCLEOTIDE SEQUENCE [LARGE SCALE GENOMIC DNA]</scope>
    <source>
        <strain evidence="5 6">12_1B</strain>
    </source>
</reference>
<feature type="domain" description="N-terminal" evidence="3">
    <location>
        <begin position="16"/>
        <end position="134"/>
    </location>
</feature>
<name>H1PYH5_9FUSO</name>
<dbReference type="EMBL" id="AGWJ02000035">
    <property type="protein sequence ID" value="EHO77164.1"/>
    <property type="molecule type" value="Genomic_DNA"/>
</dbReference>
<organism evidence="5 6">
    <name type="scientific">Fusobacterium ulcerans 12-1B</name>
    <dbReference type="NCBI Taxonomy" id="457404"/>
    <lineage>
        <taxon>Bacteria</taxon>
        <taxon>Fusobacteriati</taxon>
        <taxon>Fusobacteriota</taxon>
        <taxon>Fusobacteriia</taxon>
        <taxon>Fusobacteriales</taxon>
        <taxon>Fusobacteriaceae</taxon>
        <taxon>Fusobacterium</taxon>
    </lineage>
</organism>
<feature type="domain" description="Polyvalent protein metallopeptidase" evidence="4">
    <location>
        <begin position="159"/>
        <end position="284"/>
    </location>
</feature>
<dbReference type="GO" id="GO:0003697">
    <property type="term" value="F:single-stranded DNA binding"/>
    <property type="evidence" value="ECO:0007669"/>
    <property type="project" value="InterPro"/>
</dbReference>
<dbReference type="HOGENOM" id="CLU_041111_3_2_0"/>
<proteinExistence type="predicted"/>
<feature type="compositionally biased region" description="Basic and acidic residues" evidence="2">
    <location>
        <begin position="473"/>
        <end position="487"/>
    </location>
</feature>
<dbReference type="AlphaFoldDB" id="H1PYH5"/>
<dbReference type="Pfam" id="PF18818">
    <property type="entry name" value="MPTase-PolyVal"/>
    <property type="match status" value="1"/>
</dbReference>
<sequence>MEKNKKTAFEIVMEDRKEIVDELIKNMEQGYVATRKLWDKMAVRPQNPVSEVYYRGGNRFRLSMAAVKNGYKDPRWLTYNQAAENGWQVKKGEKGVLCEKWIFSKTVKEKDEKGIEIEKEVELDKPIVNYFKVFNAEQIAGIPKLEKLPLEKGQVLEIAEAMIATSMCPIKEVGQEEAYYNPSKDEIVLPLRESFKDSESFLSTALHEMIHSTGHESRLNRDNGNMFGSPEYAKEELVAELGSVFLQGDLGIKLEGEHFQDHSNYLKSWIGVLKEDYHELFRACIEAEKGSQFLYSNYLEREKEQVKDLQEKLENKPLTKPLDKLQVIFHWSENDFGLAEETSLRGEKAYNFIKQLMDYDKEKNKERETNEKSGYDKTKISLYYGVECIKNEVRIDLGDLEFGKDTQKVSDGLEYRLMLYVKDMRESAHEYAAMSEVVYGEKKSKEEILADTKEMEKEIKDLMKDFRERENKYLKSKDQEVEKEKASGKKNPWAKSKGRSRTQENER</sequence>
<gene>
    <name evidence="5" type="ORF">HMPREF0402_03468</name>
</gene>
<evidence type="ECO:0008006" key="7">
    <source>
        <dbReference type="Google" id="ProtNLM"/>
    </source>
</evidence>
<evidence type="ECO:0000256" key="2">
    <source>
        <dbReference type="SAM" id="MobiDB-lite"/>
    </source>
</evidence>
<dbReference type="Pfam" id="PF08401">
    <property type="entry name" value="ArdcN"/>
    <property type="match status" value="1"/>
</dbReference>
<dbReference type="InterPro" id="IPR041459">
    <property type="entry name" value="MPTase-PolyVal"/>
</dbReference>
<dbReference type="BioCyc" id="FSP457404-HMP:GTSQ-3522-MONOMER"/>
<evidence type="ECO:0000313" key="6">
    <source>
        <dbReference type="Proteomes" id="UP000003233"/>
    </source>
</evidence>
<dbReference type="RefSeq" id="WP_008699402.1">
    <property type="nucleotide sequence ID" value="NZ_KE161012.1"/>
</dbReference>
<dbReference type="PATRIC" id="fig|457404.5.peg.3556"/>
<evidence type="ECO:0000259" key="4">
    <source>
        <dbReference type="Pfam" id="PF18818"/>
    </source>
</evidence>
<evidence type="ECO:0000256" key="1">
    <source>
        <dbReference type="SAM" id="Coils"/>
    </source>
</evidence>
<keyword evidence="1" id="KW-0175">Coiled coil</keyword>
<dbReference type="InterPro" id="IPR013610">
    <property type="entry name" value="ArdC_N"/>
</dbReference>
<feature type="region of interest" description="Disordered" evidence="2">
    <location>
        <begin position="473"/>
        <end position="507"/>
    </location>
</feature>
<evidence type="ECO:0000313" key="5">
    <source>
        <dbReference type="EMBL" id="EHO77164.1"/>
    </source>
</evidence>